<reference evidence="1 2" key="1">
    <citation type="submission" date="2024-01" db="EMBL/GenBank/DDBJ databases">
        <title>The genomes of 5 underutilized Papilionoideae crops provide insights into root nodulation and disease resistanc.</title>
        <authorList>
            <person name="Jiang F."/>
        </authorList>
    </citation>
    <scope>NUCLEOTIDE SEQUENCE [LARGE SCALE GENOMIC DNA]</scope>
    <source>
        <strain evidence="1">LVBAO_FW01</strain>
        <tissue evidence="1">Leaves</tissue>
    </source>
</reference>
<proteinExistence type="predicted"/>
<protein>
    <submittedName>
        <fullName evidence="1">Uncharacterized protein</fullName>
    </submittedName>
</protein>
<dbReference type="Proteomes" id="UP001367508">
    <property type="component" value="Unassembled WGS sequence"/>
</dbReference>
<accession>A0AAN9KCX6</accession>
<keyword evidence="2" id="KW-1185">Reference proteome</keyword>
<comment type="caution">
    <text evidence="1">The sequence shown here is derived from an EMBL/GenBank/DDBJ whole genome shotgun (WGS) entry which is preliminary data.</text>
</comment>
<sequence length="108" mass="12290">MLFWIQSPLCPNFSNRNLTLHRPKPLIPINGFSLVRCSTVQTSDKTFFFMQSVSRNSTFLCQSDNKWIIGATAALEGLFWSVFHFKSASQLQNPVRTKKGIILPTLNL</sequence>
<dbReference type="EMBL" id="JAYMYQ010000008">
    <property type="protein sequence ID" value="KAK7314684.1"/>
    <property type="molecule type" value="Genomic_DNA"/>
</dbReference>
<evidence type="ECO:0000313" key="1">
    <source>
        <dbReference type="EMBL" id="KAK7314684.1"/>
    </source>
</evidence>
<gene>
    <name evidence="1" type="ORF">VNO77_33211</name>
</gene>
<organism evidence="1 2">
    <name type="scientific">Canavalia gladiata</name>
    <name type="common">Sword bean</name>
    <name type="synonym">Dolichos gladiatus</name>
    <dbReference type="NCBI Taxonomy" id="3824"/>
    <lineage>
        <taxon>Eukaryota</taxon>
        <taxon>Viridiplantae</taxon>
        <taxon>Streptophyta</taxon>
        <taxon>Embryophyta</taxon>
        <taxon>Tracheophyta</taxon>
        <taxon>Spermatophyta</taxon>
        <taxon>Magnoliopsida</taxon>
        <taxon>eudicotyledons</taxon>
        <taxon>Gunneridae</taxon>
        <taxon>Pentapetalae</taxon>
        <taxon>rosids</taxon>
        <taxon>fabids</taxon>
        <taxon>Fabales</taxon>
        <taxon>Fabaceae</taxon>
        <taxon>Papilionoideae</taxon>
        <taxon>50 kb inversion clade</taxon>
        <taxon>NPAAA clade</taxon>
        <taxon>indigoferoid/millettioid clade</taxon>
        <taxon>Phaseoleae</taxon>
        <taxon>Canavalia</taxon>
    </lineage>
</organism>
<name>A0AAN9KCX6_CANGL</name>
<evidence type="ECO:0000313" key="2">
    <source>
        <dbReference type="Proteomes" id="UP001367508"/>
    </source>
</evidence>
<dbReference type="AlphaFoldDB" id="A0AAN9KCX6"/>